<dbReference type="Gene3D" id="3.10.350.10">
    <property type="entry name" value="LysM domain"/>
    <property type="match status" value="1"/>
</dbReference>
<dbReference type="InterPro" id="IPR036779">
    <property type="entry name" value="LysM_dom_sf"/>
</dbReference>
<dbReference type="CDD" id="cd00118">
    <property type="entry name" value="LysM"/>
    <property type="match status" value="1"/>
</dbReference>
<dbReference type="PATRIC" id="fig|1121338.3.peg.1884"/>
<dbReference type="SMART" id="SM00257">
    <property type="entry name" value="LysM"/>
    <property type="match status" value="1"/>
</dbReference>
<dbReference type="Proteomes" id="UP000075531">
    <property type="component" value="Unassembled WGS sequence"/>
</dbReference>
<organism evidence="2 3">
    <name type="scientific">Clostridium tepidiprofundi DSM 19306</name>
    <dbReference type="NCBI Taxonomy" id="1121338"/>
    <lineage>
        <taxon>Bacteria</taxon>
        <taxon>Bacillati</taxon>
        <taxon>Bacillota</taxon>
        <taxon>Clostridia</taxon>
        <taxon>Eubacteriales</taxon>
        <taxon>Clostridiaceae</taxon>
        <taxon>Clostridium</taxon>
    </lineage>
</organism>
<name>A0A151B2Y1_9CLOT</name>
<keyword evidence="3" id="KW-1185">Reference proteome</keyword>
<proteinExistence type="predicted"/>
<gene>
    <name evidence="2" type="primary">lytE_2</name>
    <name evidence="2" type="ORF">CLTEP_18400</name>
</gene>
<evidence type="ECO:0000259" key="1">
    <source>
        <dbReference type="PROSITE" id="PS51782"/>
    </source>
</evidence>
<dbReference type="EC" id="3.4.-.-" evidence="2"/>
<comment type="caution">
    <text evidence="2">The sequence shown here is derived from an EMBL/GenBank/DDBJ whole genome shotgun (WGS) entry which is preliminary data.</text>
</comment>
<dbReference type="RefSeq" id="WP_066825720.1">
    <property type="nucleotide sequence ID" value="NZ_LTBA01000021.1"/>
</dbReference>
<dbReference type="SUPFAM" id="SSF54106">
    <property type="entry name" value="LysM domain"/>
    <property type="match status" value="1"/>
</dbReference>
<dbReference type="EMBL" id="LTBA01000021">
    <property type="protein sequence ID" value="KYH34265.1"/>
    <property type="molecule type" value="Genomic_DNA"/>
</dbReference>
<dbReference type="GO" id="GO:0008932">
    <property type="term" value="F:lytic endotransglycosylase activity"/>
    <property type="evidence" value="ECO:0007669"/>
    <property type="project" value="TreeGrafter"/>
</dbReference>
<dbReference type="PROSITE" id="PS51782">
    <property type="entry name" value="LYSM"/>
    <property type="match status" value="1"/>
</dbReference>
<protein>
    <submittedName>
        <fullName evidence="2">Putative peptidoglycan endopeptidase LytE</fullName>
        <ecNumber evidence="2">3.4.-.-</ecNumber>
    </submittedName>
</protein>
<dbReference type="PANTHER" id="PTHR33734:SF22">
    <property type="entry name" value="MEMBRANE-BOUND LYTIC MUREIN TRANSGLYCOSYLASE D"/>
    <property type="match status" value="1"/>
</dbReference>
<dbReference type="Pfam" id="PF01476">
    <property type="entry name" value="LysM"/>
    <property type="match status" value="1"/>
</dbReference>
<evidence type="ECO:0000313" key="2">
    <source>
        <dbReference type="EMBL" id="KYH34265.1"/>
    </source>
</evidence>
<dbReference type="PANTHER" id="PTHR33734">
    <property type="entry name" value="LYSM DOMAIN-CONTAINING GPI-ANCHORED PROTEIN 2"/>
    <property type="match status" value="1"/>
</dbReference>
<dbReference type="InterPro" id="IPR018392">
    <property type="entry name" value="LysM"/>
</dbReference>
<keyword evidence="2" id="KW-0378">Hydrolase</keyword>
<dbReference type="GO" id="GO:0016787">
    <property type="term" value="F:hydrolase activity"/>
    <property type="evidence" value="ECO:0007669"/>
    <property type="project" value="UniProtKB-KW"/>
</dbReference>
<feature type="domain" description="LysM" evidence="1">
    <location>
        <begin position="18"/>
        <end position="61"/>
    </location>
</feature>
<dbReference type="STRING" id="1121338.CLTEP_18400"/>
<dbReference type="AlphaFoldDB" id="A0A151B2Y1"/>
<sequence length="62" mass="7167">MNTINDIVENRNKNLDIDIYTVKEGDTLLSISQKYGITVDELKRLNNLSSDIIYLNQILRVI</sequence>
<evidence type="ECO:0000313" key="3">
    <source>
        <dbReference type="Proteomes" id="UP000075531"/>
    </source>
</evidence>
<reference evidence="2 3" key="1">
    <citation type="submission" date="2016-02" db="EMBL/GenBank/DDBJ databases">
        <title>Genome sequence of Clostridium tepidiprofundi DSM 19306.</title>
        <authorList>
            <person name="Poehlein A."/>
            <person name="Daniel R."/>
        </authorList>
    </citation>
    <scope>NUCLEOTIDE SEQUENCE [LARGE SCALE GENOMIC DNA]</scope>
    <source>
        <strain evidence="2 3">DSM 19306</strain>
    </source>
</reference>
<accession>A0A151B2Y1</accession>